<feature type="domain" description="Glycosyltransferase subfamily 4-like N-terminal" evidence="2">
    <location>
        <begin position="14"/>
        <end position="174"/>
    </location>
</feature>
<name>A0A137RMH9_9FLAO</name>
<reference evidence="3 4" key="2">
    <citation type="journal article" date="2016" name="Int. J. Syst. Evol. Microbiol.">
        <title>Vitellibacter aquimaris sp. nov., a marine bacterium isolated from seawater.</title>
        <authorList>
            <person name="Thevarajoo S."/>
            <person name="Selvaratnam C."/>
            <person name="Goh K.M."/>
            <person name="Hong K.W."/>
            <person name="Chan X.Y."/>
            <person name="Chan K.G."/>
            <person name="Chong C.S."/>
        </authorList>
    </citation>
    <scope>NUCLEOTIDE SEQUENCE [LARGE SCALE GENOMIC DNA]</scope>
    <source>
        <strain evidence="3 4">D-24</strain>
    </source>
</reference>
<dbReference type="AlphaFoldDB" id="A0A137RMH9"/>
<dbReference type="Pfam" id="PF13439">
    <property type="entry name" value="Glyco_transf_4"/>
    <property type="match status" value="1"/>
</dbReference>
<reference evidence="4" key="1">
    <citation type="submission" date="2014-10" db="EMBL/GenBank/DDBJ databases">
        <title>Genome sequencing of Vitellibacter sp. D-24.</title>
        <authorList>
            <person name="Thevarajoo S."/>
            <person name="Selvaratnam C."/>
            <person name="Goh K.M."/>
            <person name="Chong C.S."/>
        </authorList>
    </citation>
    <scope>NUCLEOTIDE SEQUENCE [LARGE SCALE GENOMIC DNA]</scope>
    <source>
        <strain evidence="4">D-24</strain>
    </source>
</reference>
<accession>A0A137RMH9</accession>
<dbReference type="SUPFAM" id="SSF53756">
    <property type="entry name" value="UDP-Glycosyltransferase/glycogen phosphorylase"/>
    <property type="match status" value="1"/>
</dbReference>
<protein>
    <recommendedName>
        <fullName evidence="5">Glycosyltransferase</fullName>
    </recommendedName>
</protein>
<dbReference type="PANTHER" id="PTHR45947">
    <property type="entry name" value="SULFOQUINOVOSYL TRANSFERASE SQD2"/>
    <property type="match status" value="1"/>
</dbReference>
<dbReference type="InterPro" id="IPR028098">
    <property type="entry name" value="Glyco_trans_4-like_N"/>
</dbReference>
<dbReference type="InterPro" id="IPR001296">
    <property type="entry name" value="Glyco_trans_1"/>
</dbReference>
<evidence type="ECO:0000259" key="1">
    <source>
        <dbReference type="Pfam" id="PF00534"/>
    </source>
</evidence>
<dbReference type="STRING" id="1548749.LS48_00335"/>
<evidence type="ECO:0000313" key="4">
    <source>
        <dbReference type="Proteomes" id="UP000070138"/>
    </source>
</evidence>
<dbReference type="Proteomes" id="UP000070138">
    <property type="component" value="Unassembled WGS sequence"/>
</dbReference>
<gene>
    <name evidence="3" type="ORF">LS48_00335</name>
</gene>
<feature type="domain" description="Glycosyl transferase family 1" evidence="1">
    <location>
        <begin position="182"/>
        <end position="332"/>
    </location>
</feature>
<comment type="caution">
    <text evidence="3">The sequence shown here is derived from an EMBL/GenBank/DDBJ whole genome shotgun (WGS) entry which is preliminary data.</text>
</comment>
<sequence length="362" mass="41968">MNKIVFFVTGLDSGGIENYLLRFLKYKATSFLKIIVYCKGGNGGQLENEYLKIPNVQIIKNKLSFFNPIDYINLTKYFKQHHFDTVCDFTGNFAGPILWSAKQAGIKNRVAFYRGSTDHFEKTFLKSQYNSFVKRLTYKYASSILSNSQAAFDFFYSKRRQDNRFKVIYNGVDSKQFEVGNQNLRQALNIPNHAFVIGHTGRYNPAKNHRVIVEVAEKLIKMHNDIYFILCGNGVKENLKDKVKELEIDSNVRLFENRSDIPVFLNSMDAFFFPSITEGQPNALIEAMIMGLPFVASDIEPIKETVGKNSYLLNPNDINGFVFILEDFYLKNVKRNSTLRDQTIKKFDYKERFNELYYVLVK</sequence>
<dbReference type="PANTHER" id="PTHR45947:SF3">
    <property type="entry name" value="SULFOQUINOVOSYL TRANSFERASE SQD2"/>
    <property type="match status" value="1"/>
</dbReference>
<keyword evidence="4" id="KW-1185">Reference proteome</keyword>
<evidence type="ECO:0008006" key="5">
    <source>
        <dbReference type="Google" id="ProtNLM"/>
    </source>
</evidence>
<dbReference type="GO" id="GO:0016757">
    <property type="term" value="F:glycosyltransferase activity"/>
    <property type="evidence" value="ECO:0007669"/>
    <property type="project" value="InterPro"/>
</dbReference>
<dbReference type="Pfam" id="PF00534">
    <property type="entry name" value="Glycos_transf_1"/>
    <property type="match status" value="1"/>
</dbReference>
<proteinExistence type="predicted"/>
<dbReference type="EMBL" id="JRWG01000001">
    <property type="protein sequence ID" value="KXO01402.1"/>
    <property type="molecule type" value="Genomic_DNA"/>
</dbReference>
<evidence type="ECO:0000259" key="2">
    <source>
        <dbReference type="Pfam" id="PF13439"/>
    </source>
</evidence>
<evidence type="ECO:0000313" key="3">
    <source>
        <dbReference type="EMBL" id="KXO01402.1"/>
    </source>
</evidence>
<organism evidence="3 4">
    <name type="scientific">Aequorivita aquimaris</name>
    <dbReference type="NCBI Taxonomy" id="1548749"/>
    <lineage>
        <taxon>Bacteria</taxon>
        <taxon>Pseudomonadati</taxon>
        <taxon>Bacteroidota</taxon>
        <taxon>Flavobacteriia</taxon>
        <taxon>Flavobacteriales</taxon>
        <taxon>Flavobacteriaceae</taxon>
        <taxon>Aequorivita</taxon>
    </lineage>
</organism>
<dbReference type="InterPro" id="IPR050194">
    <property type="entry name" value="Glycosyltransferase_grp1"/>
</dbReference>
<dbReference type="Gene3D" id="3.40.50.2000">
    <property type="entry name" value="Glycogen Phosphorylase B"/>
    <property type="match status" value="2"/>
</dbReference>